<dbReference type="RefSeq" id="WP_255898212.1">
    <property type="nucleotide sequence ID" value="NZ_JAFMZO010000001.1"/>
</dbReference>
<feature type="transmembrane region" description="Helical" evidence="1">
    <location>
        <begin position="78"/>
        <end position="99"/>
    </location>
</feature>
<evidence type="ECO:0000256" key="1">
    <source>
        <dbReference type="SAM" id="Phobius"/>
    </source>
</evidence>
<accession>A0ABW4ZK94</accession>
<gene>
    <name evidence="2" type="ORF">ACFSJU_06125</name>
</gene>
<reference evidence="3" key="1">
    <citation type="journal article" date="2019" name="Int. J. Syst. Evol. Microbiol.">
        <title>The Global Catalogue of Microorganisms (GCM) 10K type strain sequencing project: providing services to taxonomists for standard genome sequencing and annotation.</title>
        <authorList>
            <consortium name="The Broad Institute Genomics Platform"/>
            <consortium name="The Broad Institute Genome Sequencing Center for Infectious Disease"/>
            <person name="Wu L."/>
            <person name="Ma J."/>
        </authorList>
    </citation>
    <scope>NUCLEOTIDE SEQUENCE [LARGE SCALE GENOMIC DNA]</scope>
    <source>
        <strain evidence="3">KCTC 42217</strain>
    </source>
</reference>
<proteinExistence type="predicted"/>
<keyword evidence="3" id="KW-1185">Reference proteome</keyword>
<comment type="caution">
    <text evidence="2">The sequence shown here is derived from an EMBL/GenBank/DDBJ whole genome shotgun (WGS) entry which is preliminary data.</text>
</comment>
<protein>
    <submittedName>
        <fullName evidence="2">Uncharacterized protein</fullName>
    </submittedName>
</protein>
<sequence length="144" mass="16513">METPLPNLQTFIFFAGLAQIALVLGSMAIPRILNWKTELMKVQTLIKQMFWTYAAYILVINLSFGLLSVFAYNDLTNGSLLASTISGFIAIYWISRIVIQFFYFDRKSFPSGLANRLAEVILVALFLFLSIVYSMAFYYNYQQL</sequence>
<dbReference type="Proteomes" id="UP001597387">
    <property type="component" value="Unassembled WGS sequence"/>
</dbReference>
<keyword evidence="1" id="KW-1133">Transmembrane helix</keyword>
<evidence type="ECO:0000313" key="3">
    <source>
        <dbReference type="Proteomes" id="UP001597387"/>
    </source>
</evidence>
<evidence type="ECO:0000313" key="2">
    <source>
        <dbReference type="EMBL" id="MFD2161962.1"/>
    </source>
</evidence>
<name>A0ABW4ZK94_9SPHI</name>
<keyword evidence="1" id="KW-0472">Membrane</keyword>
<dbReference type="EMBL" id="JBHUHZ010000001">
    <property type="protein sequence ID" value="MFD2161962.1"/>
    <property type="molecule type" value="Genomic_DNA"/>
</dbReference>
<organism evidence="2 3">
    <name type="scientific">Paradesertivirga mongoliensis</name>
    <dbReference type="NCBI Taxonomy" id="2100740"/>
    <lineage>
        <taxon>Bacteria</taxon>
        <taxon>Pseudomonadati</taxon>
        <taxon>Bacteroidota</taxon>
        <taxon>Sphingobacteriia</taxon>
        <taxon>Sphingobacteriales</taxon>
        <taxon>Sphingobacteriaceae</taxon>
        <taxon>Paradesertivirga</taxon>
    </lineage>
</organism>
<keyword evidence="1" id="KW-0812">Transmembrane</keyword>
<feature type="transmembrane region" description="Helical" evidence="1">
    <location>
        <begin position="120"/>
        <end position="141"/>
    </location>
</feature>
<feature type="transmembrane region" description="Helical" evidence="1">
    <location>
        <begin position="12"/>
        <end position="29"/>
    </location>
</feature>
<feature type="transmembrane region" description="Helical" evidence="1">
    <location>
        <begin position="50"/>
        <end position="72"/>
    </location>
</feature>